<keyword evidence="4" id="KW-1185">Reference proteome</keyword>
<sequence length="362" mass="40673">MHRRASNIKDCTSPVPTLLPKEASTIILGLCEKVGDRSINTRVSVLWRRRPFGSGESVIFLHRVENHCNYSSGACSVPSIFNFKVRSPGGIQCQANSSFSAKIAGFGICCRNTKLYLAFQIDEGRDRNEDTALVAASNESLTISPAFAQQIWQPPQRLGVRHGPRSGDPRHRFHRHSMARVLPRRGNIKARIVRLLIGLQLCFLQSFYLIWYFLSGGWLNKGRGNDGLSPDREEEDNHVSSGNNEGRLDDDSGSNDVRLDGGIEEQQRRAGETPGPSTVISPTKKKKKRKKKKRTVIISRGTGGLESSIQSGLRQWLRQIIDNLGNWERMFENFNLENVLGNTPSFSDQRNQLPNNMLSDFR</sequence>
<accession>A0ABD3IZF2</accession>
<dbReference type="EMBL" id="JBJKBG010000010">
    <property type="protein sequence ID" value="KAL3720530.1"/>
    <property type="molecule type" value="Genomic_DNA"/>
</dbReference>
<organism evidence="3 4">
    <name type="scientific">Eucalyptus globulus</name>
    <name type="common">Tasmanian blue gum</name>
    <dbReference type="NCBI Taxonomy" id="34317"/>
    <lineage>
        <taxon>Eukaryota</taxon>
        <taxon>Viridiplantae</taxon>
        <taxon>Streptophyta</taxon>
        <taxon>Embryophyta</taxon>
        <taxon>Tracheophyta</taxon>
        <taxon>Spermatophyta</taxon>
        <taxon>Magnoliopsida</taxon>
        <taxon>eudicotyledons</taxon>
        <taxon>Gunneridae</taxon>
        <taxon>Pentapetalae</taxon>
        <taxon>rosids</taxon>
        <taxon>malvids</taxon>
        <taxon>Myrtales</taxon>
        <taxon>Myrtaceae</taxon>
        <taxon>Myrtoideae</taxon>
        <taxon>Eucalypteae</taxon>
        <taxon>Eucalyptus</taxon>
    </lineage>
</organism>
<keyword evidence="2" id="KW-0472">Membrane</keyword>
<gene>
    <name evidence="3" type="ORF">ACJRO7_005357</name>
</gene>
<evidence type="ECO:0000256" key="2">
    <source>
        <dbReference type="SAM" id="Phobius"/>
    </source>
</evidence>
<dbReference type="AlphaFoldDB" id="A0ABD3IZF2"/>
<feature type="compositionally biased region" description="Basic residues" evidence="1">
    <location>
        <begin position="283"/>
        <end position="295"/>
    </location>
</feature>
<name>A0ABD3IZF2_EUCGL</name>
<keyword evidence="2" id="KW-1133">Transmembrane helix</keyword>
<protein>
    <submittedName>
        <fullName evidence="3">Uncharacterized protein</fullName>
    </submittedName>
</protein>
<keyword evidence="2" id="KW-0812">Transmembrane</keyword>
<feature type="region of interest" description="Disordered" evidence="1">
    <location>
        <begin position="228"/>
        <end position="297"/>
    </location>
</feature>
<evidence type="ECO:0000313" key="3">
    <source>
        <dbReference type="EMBL" id="KAL3720530.1"/>
    </source>
</evidence>
<feature type="region of interest" description="Disordered" evidence="1">
    <location>
        <begin position="343"/>
        <end position="362"/>
    </location>
</feature>
<feature type="transmembrane region" description="Helical" evidence="2">
    <location>
        <begin position="192"/>
        <end position="214"/>
    </location>
</feature>
<comment type="caution">
    <text evidence="3">The sequence shown here is derived from an EMBL/GenBank/DDBJ whole genome shotgun (WGS) entry which is preliminary data.</text>
</comment>
<evidence type="ECO:0000256" key="1">
    <source>
        <dbReference type="SAM" id="MobiDB-lite"/>
    </source>
</evidence>
<proteinExistence type="predicted"/>
<evidence type="ECO:0000313" key="4">
    <source>
        <dbReference type="Proteomes" id="UP001634007"/>
    </source>
</evidence>
<dbReference type="Proteomes" id="UP001634007">
    <property type="component" value="Unassembled WGS sequence"/>
</dbReference>
<reference evidence="3 4" key="1">
    <citation type="submission" date="2024-11" db="EMBL/GenBank/DDBJ databases">
        <title>Chromosome-level genome assembly of Eucalyptus globulus Labill. provides insights into its genome evolution.</title>
        <authorList>
            <person name="Li X."/>
        </authorList>
    </citation>
    <scope>NUCLEOTIDE SEQUENCE [LARGE SCALE GENOMIC DNA]</scope>
    <source>
        <strain evidence="3">CL2024</strain>
        <tissue evidence="3">Fresh tender leaves</tissue>
    </source>
</reference>
<feature type="compositionally biased region" description="Basic and acidic residues" evidence="1">
    <location>
        <begin position="229"/>
        <end position="238"/>
    </location>
</feature>
<feature type="compositionally biased region" description="Basic and acidic residues" evidence="1">
    <location>
        <begin position="257"/>
        <end position="271"/>
    </location>
</feature>